<dbReference type="InterPro" id="IPR029063">
    <property type="entry name" value="SAM-dependent_MTases_sf"/>
</dbReference>
<accession>A0A6G8AYN7</accession>
<keyword evidence="2" id="KW-1185">Reference proteome</keyword>
<reference evidence="1 2" key="1">
    <citation type="submission" date="2020-03" db="EMBL/GenBank/DDBJ databases">
        <title>Weissella sp. nov., isolated from Cybister lewisianus.</title>
        <authorList>
            <person name="Hyun D.-W."/>
            <person name="Bae J.-W."/>
        </authorList>
    </citation>
    <scope>NUCLEOTIDE SEQUENCE [LARGE SCALE GENOMIC DNA]</scope>
    <source>
        <strain evidence="1 2">HDW19</strain>
    </source>
</reference>
<dbReference type="EMBL" id="CP049888">
    <property type="protein sequence ID" value="QIL50178.1"/>
    <property type="molecule type" value="Genomic_DNA"/>
</dbReference>
<dbReference type="Proteomes" id="UP000500741">
    <property type="component" value="Chromosome"/>
</dbReference>
<protein>
    <recommendedName>
        <fullName evidence="3">SAM-dependent methyltransferase</fullName>
    </recommendedName>
</protein>
<evidence type="ECO:0008006" key="3">
    <source>
        <dbReference type="Google" id="ProtNLM"/>
    </source>
</evidence>
<dbReference type="AlphaFoldDB" id="A0A6G8AYN7"/>
<evidence type="ECO:0000313" key="1">
    <source>
        <dbReference type="EMBL" id="QIL50178.1"/>
    </source>
</evidence>
<proteinExistence type="predicted"/>
<evidence type="ECO:0000313" key="2">
    <source>
        <dbReference type="Proteomes" id="UP000500741"/>
    </source>
</evidence>
<dbReference type="SUPFAM" id="SSF53335">
    <property type="entry name" value="S-adenosyl-L-methionine-dependent methyltransferases"/>
    <property type="match status" value="1"/>
</dbReference>
<gene>
    <name evidence="1" type="ORF">G7084_01860</name>
</gene>
<name>A0A6G8AYN7_9LACO</name>
<organism evidence="1 2">
    <name type="scientific">Weissella coleopterorum</name>
    <dbReference type="NCBI Taxonomy" id="2714949"/>
    <lineage>
        <taxon>Bacteria</taxon>
        <taxon>Bacillati</taxon>
        <taxon>Bacillota</taxon>
        <taxon>Bacilli</taxon>
        <taxon>Lactobacillales</taxon>
        <taxon>Lactobacillaceae</taxon>
        <taxon>Weissella</taxon>
    </lineage>
</organism>
<dbReference type="RefSeq" id="WP_166009526.1">
    <property type="nucleotide sequence ID" value="NZ_CP049888.1"/>
</dbReference>
<dbReference type="KEGG" id="wco:G7084_01860"/>
<dbReference type="Gene3D" id="3.40.50.150">
    <property type="entry name" value="Vaccinia Virus protein VP39"/>
    <property type="match status" value="1"/>
</dbReference>
<sequence length="171" mass="19078">MRKTHNLAQIQIDEILHVGDTVVDATIKAGDSTRFLASRVGDGGHVLAFSDQKKEIDDMAASLFLSGLTARVEPIEKAFTEIPNYLSPAELITVFLFQIDAQTDANALKQTIQQIQLYLRTLGLIVLDGHHQDPAMQQILAITKNLPINAYEVRYFYDVLTDEAALLLQRK</sequence>